<feature type="transmembrane region" description="Helical" evidence="1">
    <location>
        <begin position="38"/>
        <end position="61"/>
    </location>
</feature>
<feature type="transmembrane region" description="Helical" evidence="1">
    <location>
        <begin position="231"/>
        <end position="252"/>
    </location>
</feature>
<feature type="transmembrane region" description="Helical" evidence="1">
    <location>
        <begin position="259"/>
        <end position="281"/>
    </location>
</feature>
<dbReference type="HOGENOM" id="CLU_053041_0_0_1"/>
<dbReference type="AlphaFoldDB" id="E3LHU1"/>
<feature type="transmembrane region" description="Helical" evidence="1">
    <location>
        <begin position="287"/>
        <end position="310"/>
    </location>
</feature>
<dbReference type="InParanoid" id="E3LHU1"/>
<keyword evidence="1" id="KW-0472">Membrane</keyword>
<feature type="transmembrane region" description="Helical" evidence="1">
    <location>
        <begin position="73"/>
        <end position="100"/>
    </location>
</feature>
<dbReference type="FunCoup" id="E3LHU1">
    <property type="interactions" value="1"/>
</dbReference>
<dbReference type="STRING" id="31234.E3LHU1"/>
<evidence type="ECO:0000313" key="2">
    <source>
        <dbReference type="EMBL" id="EFO94907.1"/>
    </source>
</evidence>
<dbReference type="SUPFAM" id="SSF81321">
    <property type="entry name" value="Family A G protein-coupled receptor-like"/>
    <property type="match status" value="1"/>
</dbReference>
<accession>E3LHU1</accession>
<evidence type="ECO:0000256" key="1">
    <source>
        <dbReference type="SAM" id="Phobius"/>
    </source>
</evidence>
<dbReference type="OMA" id="HVFRLVM"/>
<organism evidence="3">
    <name type="scientific">Caenorhabditis remanei</name>
    <name type="common">Caenorhabditis vulgaris</name>
    <dbReference type="NCBI Taxonomy" id="31234"/>
    <lineage>
        <taxon>Eukaryota</taxon>
        <taxon>Metazoa</taxon>
        <taxon>Ecdysozoa</taxon>
        <taxon>Nematoda</taxon>
        <taxon>Chromadorea</taxon>
        <taxon>Rhabditida</taxon>
        <taxon>Rhabditina</taxon>
        <taxon>Rhabditomorpha</taxon>
        <taxon>Rhabditoidea</taxon>
        <taxon>Rhabditidae</taxon>
        <taxon>Peloderinae</taxon>
        <taxon>Caenorhabditis</taxon>
    </lineage>
</organism>
<dbReference type="OrthoDB" id="5834716at2759"/>
<dbReference type="Pfam" id="PF10321">
    <property type="entry name" value="7TM_GPCR_Srt"/>
    <property type="match status" value="1"/>
</dbReference>
<keyword evidence="1" id="KW-0812">Transmembrane</keyword>
<sequence>MLDYEMSLYYVLSNNFELSEMYKCPSNMTDTITPRPIIGSYFLISGISLILIYLPCFIVMLRSKCRAPSYQLMMLLGVFDLISLLVNSVTTGVLGIMGASFCHYPLFVFCAGAIGLGSWMGGCVVCILLAVDRCVEINSNFPLAIIFQRHVFRLVMLIICSYWVYASFFTKPLLFTAHYSSWFFDPNIGRDVGFWNRTEFSCNFIHFQADLYHNIPHTINNLLVSASSTPLYIYLCYHLIFKFGYSTSMWLYRSKQQIIIQAVILCSFHAAAAYIYVYMQFFPSPPWLILIGQLAWQWSNGCVCIAYWTLNRTIRNSAIRMMLSKATRQKYGLHLGIDEQIVAERQEGIQSVPNAVPAAANSAKVAPFMAEW</sequence>
<dbReference type="PANTHER" id="PTHR23021:SF47">
    <property type="entry name" value="SERPENTINE RECEPTOR, CLASS T"/>
    <property type="match status" value="1"/>
</dbReference>
<keyword evidence="3" id="KW-1185">Reference proteome</keyword>
<feature type="transmembrane region" description="Helical" evidence="1">
    <location>
        <begin position="106"/>
        <end position="131"/>
    </location>
</feature>
<dbReference type="InterPro" id="IPR019425">
    <property type="entry name" value="7TM_GPCR_serpentine_rcpt_Srt"/>
</dbReference>
<gene>
    <name evidence="2" type="primary">Cre-srt-13</name>
    <name evidence="2" type="ORF">CRE_08845</name>
</gene>
<dbReference type="EMBL" id="DS268409">
    <property type="protein sequence ID" value="EFO94907.1"/>
    <property type="molecule type" value="Genomic_DNA"/>
</dbReference>
<protein>
    <submittedName>
        <fullName evidence="2">CRE-SRT-13 protein</fullName>
    </submittedName>
</protein>
<dbReference type="PANTHER" id="PTHR23021">
    <property type="entry name" value="SERPENTINE RECEPTOR, CLASS T"/>
    <property type="match status" value="1"/>
</dbReference>
<proteinExistence type="predicted"/>
<reference evidence="2" key="1">
    <citation type="submission" date="2007-07" db="EMBL/GenBank/DDBJ databases">
        <title>PCAP assembly of the Caenorhabditis remanei genome.</title>
        <authorList>
            <consortium name="The Caenorhabditis remanei Sequencing Consortium"/>
            <person name="Wilson R.K."/>
        </authorList>
    </citation>
    <scope>NUCLEOTIDE SEQUENCE [LARGE SCALE GENOMIC DNA]</scope>
    <source>
        <strain evidence="2">PB4641</strain>
    </source>
</reference>
<evidence type="ECO:0000313" key="3">
    <source>
        <dbReference type="Proteomes" id="UP000008281"/>
    </source>
</evidence>
<name>E3LHU1_CAERE</name>
<dbReference type="Proteomes" id="UP000008281">
    <property type="component" value="Unassembled WGS sequence"/>
</dbReference>
<dbReference type="eggNOG" id="ENOG502SX34">
    <property type="taxonomic scope" value="Eukaryota"/>
</dbReference>
<keyword evidence="1" id="KW-1133">Transmembrane helix</keyword>
<feature type="transmembrane region" description="Helical" evidence="1">
    <location>
        <begin position="151"/>
        <end position="170"/>
    </location>
</feature>